<evidence type="ECO:0000313" key="2">
    <source>
        <dbReference type="EMBL" id="GKH71463.1"/>
    </source>
</evidence>
<feature type="transmembrane region" description="Helical" evidence="1">
    <location>
        <begin position="85"/>
        <end position="105"/>
    </location>
</feature>
<keyword evidence="1" id="KW-1133">Transmembrane helix</keyword>
<proteinExistence type="predicted"/>
<sequence length="110" mass="12428">MKEYTPIEKDTILRCFYLGVSVNYRSCQDIINILVADEYVVLRTSVNGRAYHITDKGKGFILQGGYAKQDKFLKSQKRFTLQMNAMGWIVTIIASIIGVIGGFILSKLTQ</sequence>
<evidence type="ECO:0000256" key="1">
    <source>
        <dbReference type="SAM" id="Phobius"/>
    </source>
</evidence>
<dbReference type="Proteomes" id="UP001055114">
    <property type="component" value="Unassembled WGS sequence"/>
</dbReference>
<keyword evidence="1" id="KW-0472">Membrane</keyword>
<accession>A0AA37K956</accession>
<organism evidence="2 3">
    <name type="scientific">Parabacteroides merdae</name>
    <dbReference type="NCBI Taxonomy" id="46503"/>
    <lineage>
        <taxon>Bacteria</taxon>
        <taxon>Pseudomonadati</taxon>
        <taxon>Bacteroidota</taxon>
        <taxon>Bacteroidia</taxon>
        <taxon>Bacteroidales</taxon>
        <taxon>Tannerellaceae</taxon>
        <taxon>Parabacteroides</taxon>
    </lineage>
</organism>
<gene>
    <name evidence="2" type="ORF">CE91St3_13260</name>
</gene>
<protein>
    <submittedName>
        <fullName evidence="2">Uncharacterized protein</fullName>
    </submittedName>
</protein>
<comment type="caution">
    <text evidence="2">The sequence shown here is derived from an EMBL/GenBank/DDBJ whole genome shotgun (WGS) entry which is preliminary data.</text>
</comment>
<keyword evidence="1" id="KW-0812">Transmembrane</keyword>
<dbReference type="RefSeq" id="WP_151203775.1">
    <property type="nucleotide sequence ID" value="NZ_BQNZ01000001.1"/>
</dbReference>
<dbReference type="EMBL" id="BQNZ01000001">
    <property type="protein sequence ID" value="GKH71463.1"/>
    <property type="molecule type" value="Genomic_DNA"/>
</dbReference>
<dbReference type="AlphaFoldDB" id="A0AA37K956"/>
<evidence type="ECO:0000313" key="3">
    <source>
        <dbReference type="Proteomes" id="UP001055114"/>
    </source>
</evidence>
<name>A0AA37K956_9BACT</name>
<reference evidence="2" key="1">
    <citation type="submission" date="2022-01" db="EMBL/GenBank/DDBJ databases">
        <title>Novel bile acid biosynthetic pathways are enriched in the microbiome of centenarians.</title>
        <authorList>
            <person name="Sato Y."/>
            <person name="Atarashi K."/>
            <person name="Plichta R.D."/>
            <person name="Arai Y."/>
            <person name="Sasajima S."/>
            <person name="Kearney M.S."/>
            <person name="Suda W."/>
            <person name="Takeshita K."/>
            <person name="Sasaki T."/>
            <person name="Okamoto S."/>
            <person name="Skelly N.A."/>
            <person name="Okamura Y."/>
            <person name="Vlamakis H."/>
            <person name="Li Y."/>
            <person name="Tanoue T."/>
            <person name="Takei H."/>
            <person name="Nittono H."/>
            <person name="Narushima S."/>
            <person name="Irie J."/>
            <person name="Itoh H."/>
            <person name="Moriya K."/>
            <person name="Sugiura Y."/>
            <person name="Suematsu M."/>
            <person name="Moritoki N."/>
            <person name="Shibata S."/>
            <person name="Littman R.D."/>
            <person name="Fischbach A.M."/>
            <person name="Uwamino Y."/>
            <person name="Inoue T."/>
            <person name="Honda A."/>
            <person name="Hattori M."/>
            <person name="Murai T."/>
            <person name="Xavier J.R."/>
            <person name="Hirose N."/>
            <person name="Honda K."/>
        </authorList>
    </citation>
    <scope>NUCLEOTIDE SEQUENCE</scope>
    <source>
        <strain evidence="2">CE91-St3</strain>
    </source>
</reference>